<evidence type="ECO:0000313" key="1">
    <source>
        <dbReference type="EMBL" id="AGA92063.1"/>
    </source>
</evidence>
<dbReference type="RefSeq" id="WP_015282190.1">
    <property type="nucleotide sequence ID" value="NC_019940.1"/>
</dbReference>
<proteinExistence type="predicted"/>
<reference evidence="1 2" key="1">
    <citation type="submission" date="2011-09" db="EMBL/GenBank/DDBJ databases">
        <title>Complete sequence of chromosome of Thioflavicoccus mobilis 8321.</title>
        <authorList>
            <consortium name="US DOE Joint Genome Institute"/>
            <person name="Lucas S."/>
            <person name="Han J."/>
            <person name="Lapidus A."/>
            <person name="Cheng J.-F."/>
            <person name="Goodwin L."/>
            <person name="Pitluck S."/>
            <person name="Peters L."/>
            <person name="Ovchinnikova G."/>
            <person name="Lu M."/>
            <person name="Detter J.C."/>
            <person name="Han C."/>
            <person name="Tapia R."/>
            <person name="Land M."/>
            <person name="Hauser L."/>
            <person name="Kyrpides N."/>
            <person name="Ivanova N."/>
            <person name="Pagani I."/>
            <person name="Vogl K."/>
            <person name="Liu Z."/>
            <person name="Imhoff J."/>
            <person name="Thiel V."/>
            <person name="Frigaard N.-U."/>
            <person name="Bryant D."/>
            <person name="Woyke T."/>
        </authorList>
    </citation>
    <scope>NUCLEOTIDE SEQUENCE [LARGE SCALE GENOMIC DNA]</scope>
    <source>
        <strain evidence="1 2">8321</strain>
    </source>
</reference>
<gene>
    <name evidence="1" type="ORF">Thimo_3394</name>
</gene>
<dbReference type="HOGENOM" id="CLU_3297895_0_0_6"/>
<accession>L0GZ87</accession>
<dbReference type="AlphaFoldDB" id="L0GZ87"/>
<keyword evidence="2" id="KW-1185">Reference proteome</keyword>
<protein>
    <submittedName>
        <fullName evidence="1">Uncharacterized protein</fullName>
    </submittedName>
</protein>
<organism evidence="1 2">
    <name type="scientific">Thioflavicoccus mobilis 8321</name>
    <dbReference type="NCBI Taxonomy" id="765912"/>
    <lineage>
        <taxon>Bacteria</taxon>
        <taxon>Pseudomonadati</taxon>
        <taxon>Pseudomonadota</taxon>
        <taxon>Gammaproteobacteria</taxon>
        <taxon>Chromatiales</taxon>
        <taxon>Chromatiaceae</taxon>
        <taxon>Thioflavicoccus</taxon>
    </lineage>
</organism>
<dbReference type="KEGG" id="tmb:Thimo_3394"/>
<name>L0GZ87_9GAMM</name>
<sequence>MKTSNRYIPRIAATAVLILGVSAVALAANAMGRVRQCIRA</sequence>
<dbReference type="EMBL" id="CP003051">
    <property type="protein sequence ID" value="AGA92063.1"/>
    <property type="molecule type" value="Genomic_DNA"/>
</dbReference>
<evidence type="ECO:0000313" key="2">
    <source>
        <dbReference type="Proteomes" id="UP000010816"/>
    </source>
</evidence>
<dbReference type="Proteomes" id="UP000010816">
    <property type="component" value="Chromosome"/>
</dbReference>